<dbReference type="RefSeq" id="XP_022387767.1">
    <property type="nucleotide sequence ID" value="XM_022534929.1"/>
</dbReference>
<proteinExistence type="predicted"/>
<dbReference type="PANTHER" id="PTHR43162:SF1">
    <property type="entry name" value="PRESTALK A DIFFERENTIATION PROTEIN A"/>
    <property type="match status" value="1"/>
</dbReference>
<sequence>MGPNLSEFSVTFHSHPPTEEPFTVPNYIATMQITIAPASPQTCRAAIQALLCDSSAPLVIGIYRDLNKVPAEFRSHRNFKAIRGDLKDRDTLDFTGSDAVLTLTPPCLDGSDFVAQAKAISSNVRDAVVKAKSVKRLVYISSMGAQFASGVGEVQANHESERILEYAAPEVVLVRNGFFMENWRDALATLTADPPFFYSTVTPIDYKMPMVSANDIGKACARHLLQAGSALKASPHIFKLHGPVEYSTSDVQRAFEEVTGKKVEVRLVERDELKAYFSKFLPLNLVDKFVEMTWSFLPDGILEQDMNDFTGIERGHDTLVDAFKKMLSM</sequence>
<comment type="caution">
    <text evidence="2">The sequence shown here is derived from an EMBL/GenBank/DDBJ whole genome shotgun (WGS) entry which is preliminary data.</text>
</comment>
<reference evidence="2 3" key="1">
    <citation type="journal article" date="2016" name="Genome Biol. Evol.">
        <title>Draft genome sequence of an aflatoxigenic Aspergillus species, A. bombycis.</title>
        <authorList>
            <person name="Moore G.G."/>
            <person name="Mack B.M."/>
            <person name="Beltz S.B."/>
            <person name="Gilbert M.K."/>
        </authorList>
    </citation>
    <scope>NUCLEOTIDE SEQUENCE [LARGE SCALE GENOMIC DNA]</scope>
    <source>
        <strain evidence="3">NRRL 26010</strain>
    </source>
</reference>
<dbReference type="InterPro" id="IPR008030">
    <property type="entry name" value="NmrA-like"/>
</dbReference>
<gene>
    <name evidence="2" type="ORF">ABOM_007800</name>
</gene>
<dbReference type="Gene3D" id="3.40.50.720">
    <property type="entry name" value="NAD(P)-binding Rossmann-like Domain"/>
    <property type="match status" value="1"/>
</dbReference>
<evidence type="ECO:0000313" key="2">
    <source>
        <dbReference type="EMBL" id="OGM44050.1"/>
    </source>
</evidence>
<dbReference type="STRING" id="109264.A0A1F7ZX82"/>
<dbReference type="AlphaFoldDB" id="A0A1F7ZX82"/>
<name>A0A1F7ZX82_9EURO</name>
<organism evidence="2 3">
    <name type="scientific">Aspergillus bombycis</name>
    <dbReference type="NCBI Taxonomy" id="109264"/>
    <lineage>
        <taxon>Eukaryota</taxon>
        <taxon>Fungi</taxon>
        <taxon>Dikarya</taxon>
        <taxon>Ascomycota</taxon>
        <taxon>Pezizomycotina</taxon>
        <taxon>Eurotiomycetes</taxon>
        <taxon>Eurotiomycetidae</taxon>
        <taxon>Eurotiales</taxon>
        <taxon>Aspergillaceae</taxon>
        <taxon>Aspergillus</taxon>
    </lineage>
</organism>
<keyword evidence="3" id="KW-1185">Reference proteome</keyword>
<dbReference type="SUPFAM" id="SSF51735">
    <property type="entry name" value="NAD(P)-binding Rossmann-fold domains"/>
    <property type="match status" value="1"/>
</dbReference>
<dbReference type="EMBL" id="LYCR01000061">
    <property type="protein sequence ID" value="OGM44050.1"/>
    <property type="molecule type" value="Genomic_DNA"/>
</dbReference>
<dbReference type="Proteomes" id="UP000179179">
    <property type="component" value="Unassembled WGS sequence"/>
</dbReference>
<dbReference type="Pfam" id="PF05368">
    <property type="entry name" value="NmrA"/>
    <property type="match status" value="1"/>
</dbReference>
<dbReference type="PANTHER" id="PTHR43162">
    <property type="match status" value="1"/>
</dbReference>
<dbReference type="GeneID" id="34451190"/>
<dbReference type="InterPro" id="IPR036291">
    <property type="entry name" value="NAD(P)-bd_dom_sf"/>
</dbReference>
<dbReference type="OrthoDB" id="419598at2759"/>
<dbReference type="InterPro" id="IPR051604">
    <property type="entry name" value="Ergot_Alk_Oxidoreductase"/>
</dbReference>
<evidence type="ECO:0000259" key="1">
    <source>
        <dbReference type="Pfam" id="PF05368"/>
    </source>
</evidence>
<accession>A0A1F7ZX82</accession>
<dbReference type="Gene3D" id="3.90.25.10">
    <property type="entry name" value="UDP-galactose 4-epimerase, domain 1"/>
    <property type="match status" value="1"/>
</dbReference>
<evidence type="ECO:0000313" key="3">
    <source>
        <dbReference type="Proteomes" id="UP000179179"/>
    </source>
</evidence>
<feature type="domain" description="NmrA-like" evidence="1">
    <location>
        <begin position="59"/>
        <end position="293"/>
    </location>
</feature>
<protein>
    <recommendedName>
        <fullName evidence="1">NmrA-like domain-containing protein</fullName>
    </recommendedName>
</protein>